<keyword evidence="3" id="KW-0479">Metal-binding</keyword>
<protein>
    <submittedName>
        <fullName evidence="6">HAD-superfamily hydrolase, subfamily IA, variant 1</fullName>
    </submittedName>
</protein>
<dbReference type="SFLD" id="SFLDS00003">
    <property type="entry name" value="Haloacid_Dehalogenase"/>
    <property type="match status" value="1"/>
</dbReference>
<dbReference type="EnsemblBacteria" id="ABD40234">
    <property type="protein sequence ID" value="ABD40234"/>
    <property type="gene ID" value="Mhun_0472"/>
</dbReference>
<evidence type="ECO:0000256" key="1">
    <source>
        <dbReference type="ARBA" id="ARBA00001946"/>
    </source>
</evidence>
<dbReference type="InterPro" id="IPR051400">
    <property type="entry name" value="HAD-like_hydrolase"/>
</dbReference>
<keyword evidence="7" id="KW-1185">Reference proteome</keyword>
<keyword evidence="4 6" id="KW-0378">Hydrolase</keyword>
<comment type="cofactor">
    <cofactor evidence="1">
        <name>Mg(2+)</name>
        <dbReference type="ChEBI" id="CHEBI:18420"/>
    </cofactor>
</comment>
<proteinExistence type="inferred from homology"/>
<evidence type="ECO:0000313" key="6">
    <source>
        <dbReference type="EMBL" id="ABD40234.1"/>
    </source>
</evidence>
<dbReference type="PRINTS" id="PR00413">
    <property type="entry name" value="HADHALOGNASE"/>
</dbReference>
<dbReference type="Pfam" id="PF13419">
    <property type="entry name" value="HAD_2"/>
    <property type="match status" value="1"/>
</dbReference>
<dbReference type="PANTHER" id="PTHR46470:SF2">
    <property type="entry name" value="GLYCERALDEHYDE 3-PHOSPHATE PHOSPHATASE"/>
    <property type="match status" value="1"/>
</dbReference>
<dbReference type="SUPFAM" id="SSF56784">
    <property type="entry name" value="HAD-like"/>
    <property type="match status" value="1"/>
</dbReference>
<dbReference type="InterPro" id="IPR036412">
    <property type="entry name" value="HAD-like_sf"/>
</dbReference>
<dbReference type="InterPro" id="IPR041492">
    <property type="entry name" value="HAD_2"/>
</dbReference>
<organism evidence="6 7">
    <name type="scientific">Methanospirillum hungatei JF-1 (strain ATCC 27890 / DSM 864 / NBRC 100397 / JF-1)</name>
    <dbReference type="NCBI Taxonomy" id="323259"/>
    <lineage>
        <taxon>Archaea</taxon>
        <taxon>Methanobacteriati</taxon>
        <taxon>Methanobacteriota</taxon>
        <taxon>Stenosarchaea group</taxon>
        <taxon>Methanomicrobia</taxon>
        <taxon>Methanomicrobiales</taxon>
        <taxon>Methanospirillaceae</taxon>
        <taxon>Methanospirillum</taxon>
    </lineage>
</organism>
<dbReference type="EMBL" id="CP000254">
    <property type="protein sequence ID" value="ABD40234.1"/>
    <property type="molecule type" value="Genomic_DNA"/>
</dbReference>
<keyword evidence="5" id="KW-0460">Magnesium</keyword>
<reference evidence="7" key="1">
    <citation type="journal article" date="2016" name="Stand. Genomic Sci.">
        <title>Complete genome sequence of Methanospirillum hungatei type strain JF1.</title>
        <authorList>
            <person name="Gunsalus R.P."/>
            <person name="Cook L.E."/>
            <person name="Crable B."/>
            <person name="Rohlin L."/>
            <person name="McDonald E."/>
            <person name="Mouttaki H."/>
            <person name="Sieber J.R."/>
            <person name="Poweleit N."/>
            <person name="Zhou H."/>
            <person name="Lapidus A.L."/>
            <person name="Daligault H.E."/>
            <person name="Land M."/>
            <person name="Gilna P."/>
            <person name="Ivanova N."/>
            <person name="Kyrpides N."/>
            <person name="Culley D.E."/>
            <person name="McInerney M.J."/>
        </authorList>
    </citation>
    <scope>NUCLEOTIDE SEQUENCE [LARGE SCALE GENOMIC DNA]</scope>
    <source>
        <strain evidence="7">ATCC 27890 / DSM 864 / NBRC 100397 / JF-1</strain>
    </source>
</reference>
<evidence type="ECO:0000256" key="2">
    <source>
        <dbReference type="ARBA" id="ARBA00007958"/>
    </source>
</evidence>
<dbReference type="NCBIfam" id="TIGR01549">
    <property type="entry name" value="HAD-SF-IA-v1"/>
    <property type="match status" value="1"/>
</dbReference>
<comment type="similarity">
    <text evidence="2">Belongs to the HAD-like hydrolase superfamily.</text>
</comment>
<evidence type="ECO:0000256" key="5">
    <source>
        <dbReference type="ARBA" id="ARBA00022842"/>
    </source>
</evidence>
<dbReference type="AlphaFoldDB" id="Q2FUF2"/>
<dbReference type="Proteomes" id="UP000001941">
    <property type="component" value="Chromosome"/>
</dbReference>
<evidence type="ECO:0000313" key="7">
    <source>
        <dbReference type="Proteomes" id="UP000001941"/>
    </source>
</evidence>
<evidence type="ECO:0000256" key="4">
    <source>
        <dbReference type="ARBA" id="ARBA00022801"/>
    </source>
</evidence>
<dbReference type="PANTHER" id="PTHR46470">
    <property type="entry name" value="N-ACYLNEURAMINATE-9-PHOSPHATASE"/>
    <property type="match status" value="1"/>
</dbReference>
<dbReference type="HOGENOM" id="CLU_045011_8_3_2"/>
<dbReference type="Gene3D" id="3.40.50.1000">
    <property type="entry name" value="HAD superfamily/HAD-like"/>
    <property type="match status" value="1"/>
</dbReference>
<dbReference type="Gene3D" id="1.10.150.520">
    <property type="match status" value="1"/>
</dbReference>
<dbReference type="GO" id="GO:0016791">
    <property type="term" value="F:phosphatase activity"/>
    <property type="evidence" value="ECO:0007669"/>
    <property type="project" value="TreeGrafter"/>
</dbReference>
<dbReference type="InParanoid" id="Q2FUF2"/>
<dbReference type="KEGG" id="mhu:Mhun_0472"/>
<evidence type="ECO:0000256" key="3">
    <source>
        <dbReference type="ARBA" id="ARBA00022723"/>
    </source>
</evidence>
<dbReference type="STRING" id="323259.Mhun_0472"/>
<dbReference type="InterPro" id="IPR006439">
    <property type="entry name" value="HAD-SF_hydro_IA"/>
</dbReference>
<dbReference type="InterPro" id="IPR023214">
    <property type="entry name" value="HAD_sf"/>
</dbReference>
<name>Q2FUF2_METHJ</name>
<dbReference type="FunCoup" id="Q2FUF2">
    <property type="interactions" value="26"/>
</dbReference>
<accession>Q2FUF2</accession>
<dbReference type="GO" id="GO:0044281">
    <property type="term" value="P:small molecule metabolic process"/>
    <property type="evidence" value="ECO:0007669"/>
    <property type="project" value="UniProtKB-ARBA"/>
</dbReference>
<gene>
    <name evidence="6" type="ordered locus">Mhun_0472</name>
</gene>
<dbReference type="eggNOG" id="arCOG02291">
    <property type="taxonomic scope" value="Archaea"/>
</dbReference>
<dbReference type="GO" id="GO:0046872">
    <property type="term" value="F:metal ion binding"/>
    <property type="evidence" value="ECO:0007669"/>
    <property type="project" value="UniProtKB-KW"/>
</dbReference>
<sequence length="261" mass="29570">MVLPIPALKIAQLRTPIRDKHTLVPERNMYTPMNTSSGCIPDAILFDLDNTLCTFIDAKYAACRAVTDYIGTGDETELFQYFLRPVHSFEDPNHIFDYLKEKGVYTPASADHAARLFEDVKIAHIHPYDGVHDTLRHLASLGIKMAIVTDAGSEQARKRMKKCDIDCYFPVLITPDRSGKRKPDHTPFRMALRELSVTGTIWLVGDSVRREVIPGQELGFVTIYARYGDYFAQNNPECTPDHIIDRFSDLLSITGLHQIRS</sequence>
<dbReference type="SFLD" id="SFLDG01129">
    <property type="entry name" value="C1.5:_HAD__Beta-PGM__Phosphata"/>
    <property type="match status" value="1"/>
</dbReference>